<name>A0A6I8MBV0_9CORY</name>
<dbReference type="AlphaFoldDB" id="A0A6I8MBV0"/>
<accession>A0A6I8MBV0</accession>
<proteinExistence type="predicted"/>
<evidence type="ECO:0000313" key="2">
    <source>
        <dbReference type="Proteomes" id="UP000423525"/>
    </source>
</evidence>
<sequence length="68" mass="7918">MIDRPDLVIIISIVEKLKILLNIAQRPQCDELRNLIVIAVIENMMNSSRISLKNRTFEIKGTEQWRAI</sequence>
<dbReference type="Proteomes" id="UP000423525">
    <property type="component" value="Chromosome"/>
</dbReference>
<reference evidence="1 2" key="1">
    <citation type="submission" date="2019-11" db="EMBL/GenBank/DDBJ databases">
        <authorList>
            <person name="Brisse S."/>
        </authorList>
    </citation>
    <scope>NUCLEOTIDE SEQUENCE [LARGE SCALE GENOMIC DNA]</scope>
    <source>
        <strain evidence="1">FRC0190</strain>
    </source>
</reference>
<protein>
    <submittedName>
        <fullName evidence="1">Uncharacterized protein</fullName>
    </submittedName>
</protein>
<gene>
    <name evidence="1" type="ORF">FRC0190_00344</name>
</gene>
<dbReference type="EMBL" id="LR738855">
    <property type="protein sequence ID" value="VZH84317.1"/>
    <property type="molecule type" value="Genomic_DNA"/>
</dbReference>
<dbReference type="KEGG" id="crf:FRC0190_00344"/>
<evidence type="ECO:0000313" key="1">
    <source>
        <dbReference type="EMBL" id="VZH84317.1"/>
    </source>
</evidence>
<organism evidence="1 2">
    <name type="scientific">Corynebacterium rouxii</name>
    <dbReference type="NCBI Taxonomy" id="2719119"/>
    <lineage>
        <taxon>Bacteria</taxon>
        <taxon>Bacillati</taxon>
        <taxon>Actinomycetota</taxon>
        <taxon>Actinomycetes</taxon>
        <taxon>Mycobacteriales</taxon>
        <taxon>Corynebacteriaceae</taxon>
        <taxon>Corynebacterium</taxon>
    </lineage>
</organism>